<dbReference type="GO" id="GO:0016784">
    <property type="term" value="F:3-mercaptopyruvate sulfurtransferase activity"/>
    <property type="evidence" value="ECO:0007669"/>
    <property type="project" value="UniProtKB-EC"/>
</dbReference>
<evidence type="ECO:0000256" key="2">
    <source>
        <dbReference type="ARBA" id="ARBA00022737"/>
    </source>
</evidence>
<dbReference type="SMART" id="SM00450">
    <property type="entry name" value="RHOD"/>
    <property type="match status" value="2"/>
</dbReference>
<organism evidence="5">
    <name type="scientific">mine drainage metagenome</name>
    <dbReference type="NCBI Taxonomy" id="410659"/>
    <lineage>
        <taxon>unclassified sequences</taxon>
        <taxon>metagenomes</taxon>
        <taxon>ecological metagenomes</taxon>
    </lineage>
</organism>
<protein>
    <submittedName>
        <fullName evidence="5">Putative 3-mercaptopyruvate sulfurtransferase</fullName>
        <ecNumber evidence="5">2.8.1.2</ecNumber>
    </submittedName>
</protein>
<name>E6PF05_9ZZZZ</name>
<dbReference type="Gene3D" id="3.40.250.10">
    <property type="entry name" value="Rhodanese-like domain"/>
    <property type="match status" value="2"/>
</dbReference>
<dbReference type="AlphaFoldDB" id="E6PF05"/>
<dbReference type="InterPro" id="IPR036873">
    <property type="entry name" value="Rhodanese-like_dom_sf"/>
</dbReference>
<dbReference type="SUPFAM" id="SSF52821">
    <property type="entry name" value="Rhodanese/Cell cycle control phosphatase"/>
    <property type="match status" value="2"/>
</dbReference>
<proteinExistence type="predicted"/>
<keyword evidence="5" id="KW-0670">Pyruvate</keyword>
<evidence type="ECO:0000256" key="1">
    <source>
        <dbReference type="ARBA" id="ARBA00022679"/>
    </source>
</evidence>
<dbReference type="PANTHER" id="PTHR11364">
    <property type="entry name" value="THIOSULFATE SULFERTANSFERASE"/>
    <property type="match status" value="1"/>
</dbReference>
<gene>
    <name evidence="5" type="ORF">CARN1_0216</name>
</gene>
<dbReference type="InterPro" id="IPR045078">
    <property type="entry name" value="TST/MPST-like"/>
</dbReference>
<dbReference type="PROSITE" id="PS50206">
    <property type="entry name" value="RHODANESE_3"/>
    <property type="match status" value="2"/>
</dbReference>
<feature type="domain" description="Rhodanese" evidence="4">
    <location>
        <begin position="168"/>
        <end position="278"/>
    </location>
</feature>
<dbReference type="EC" id="2.8.1.2" evidence="5"/>
<dbReference type="CDD" id="cd01449">
    <property type="entry name" value="TST_Repeat_2"/>
    <property type="match status" value="1"/>
</dbReference>
<keyword evidence="1 5" id="KW-0808">Transferase</keyword>
<dbReference type="EMBL" id="CABL01000005">
    <property type="protein sequence ID" value="CBH75041.1"/>
    <property type="molecule type" value="Genomic_DNA"/>
</dbReference>
<sequence>MEYDTLVDIETLRAHLHDPAWVLIDCRHSLANFAAGRAAYEEAHVPGAAFADVESDLSGVKTGRNGRHPLPEPRAFARFLGEIGADERSQIVAYDEGAGMFAARCWMLARYLGHARIAVLDGGFAAWERSGAPLERGADRRSRIARRFPIGRTLDPVVTAEELLTEIERGALQPVDARAPERFRGEVEPIDPVAGHIPGAKNRPYGSNYRTDGHLRPPSELRAEFTALGESERLVHYCGSGISAAANLLAATAAGLPGNRIYAGSWSEWCADPARPVERG</sequence>
<dbReference type="InterPro" id="IPR001763">
    <property type="entry name" value="Rhodanese-like_dom"/>
</dbReference>
<dbReference type="Pfam" id="PF00581">
    <property type="entry name" value="Rhodanese"/>
    <property type="match status" value="2"/>
</dbReference>
<feature type="domain" description="Rhodanese" evidence="4">
    <location>
        <begin position="17"/>
        <end position="136"/>
    </location>
</feature>
<reference evidence="5" key="1">
    <citation type="submission" date="2009-10" db="EMBL/GenBank/DDBJ databases">
        <title>Diversity of trophic interactions inside an arsenic-rich microbial ecosystem.</title>
        <authorList>
            <person name="Bertin P.N."/>
            <person name="Heinrich-Salmeron A."/>
            <person name="Pelletier E."/>
            <person name="Goulhen-Chollet F."/>
            <person name="Arsene-Ploetze F."/>
            <person name="Gallien S."/>
            <person name="Calteau A."/>
            <person name="Vallenet D."/>
            <person name="Casiot C."/>
            <person name="Chane-Woon-Ming B."/>
            <person name="Giloteaux L."/>
            <person name="Barakat M."/>
            <person name="Bonnefoy V."/>
            <person name="Bruneel O."/>
            <person name="Chandler M."/>
            <person name="Cleiss J."/>
            <person name="Duran R."/>
            <person name="Elbaz-Poulichet F."/>
            <person name="Fonknechten N."/>
            <person name="Lauga B."/>
            <person name="Mornico D."/>
            <person name="Ortet P."/>
            <person name="Schaeffer C."/>
            <person name="Siguier P."/>
            <person name="Alexander Thil Smith A."/>
            <person name="Van Dorsselaer A."/>
            <person name="Weissenbach J."/>
            <person name="Medigue C."/>
            <person name="Le Paslier D."/>
        </authorList>
    </citation>
    <scope>NUCLEOTIDE SEQUENCE</scope>
</reference>
<feature type="region of interest" description="Disordered" evidence="3">
    <location>
        <begin position="190"/>
        <end position="216"/>
    </location>
</feature>
<evidence type="ECO:0000259" key="4">
    <source>
        <dbReference type="PROSITE" id="PS50206"/>
    </source>
</evidence>
<evidence type="ECO:0000256" key="3">
    <source>
        <dbReference type="SAM" id="MobiDB-lite"/>
    </source>
</evidence>
<dbReference type="PANTHER" id="PTHR11364:SF27">
    <property type="entry name" value="SULFURTRANSFERASE"/>
    <property type="match status" value="1"/>
</dbReference>
<keyword evidence="2" id="KW-0677">Repeat</keyword>
<accession>E6PF05</accession>
<evidence type="ECO:0000313" key="5">
    <source>
        <dbReference type="EMBL" id="CBH75041.1"/>
    </source>
</evidence>
<dbReference type="CDD" id="cd01448">
    <property type="entry name" value="TST_Repeat_1"/>
    <property type="match status" value="1"/>
</dbReference>
<comment type="caution">
    <text evidence="5">The sequence shown here is derived from an EMBL/GenBank/DDBJ whole genome shotgun (WGS) entry which is preliminary data.</text>
</comment>
<dbReference type="GO" id="GO:0004792">
    <property type="term" value="F:thiosulfate-cyanide sulfurtransferase activity"/>
    <property type="evidence" value="ECO:0007669"/>
    <property type="project" value="TreeGrafter"/>
</dbReference>